<comment type="similarity">
    <text evidence="4">Belongs to the AAA ATPase family.</text>
</comment>
<dbReference type="EMBL" id="MEVA01000010">
    <property type="protein sequence ID" value="OGC47400.1"/>
    <property type="molecule type" value="Genomic_DNA"/>
</dbReference>
<dbReference type="PANTHER" id="PTHR23077">
    <property type="entry name" value="AAA-FAMILY ATPASE"/>
    <property type="match status" value="1"/>
</dbReference>
<name>A0A1F4URG8_UNCKA</name>
<protein>
    <recommendedName>
        <fullName evidence="5">AAA+ ATPase domain-containing protein</fullName>
    </recommendedName>
</protein>
<dbReference type="Gene3D" id="1.10.8.60">
    <property type="match status" value="1"/>
</dbReference>
<accession>A0A1F4URG8</accession>
<keyword evidence="3" id="KW-0175">Coiled coil</keyword>
<proteinExistence type="inferred from homology"/>
<dbReference type="InterPro" id="IPR003959">
    <property type="entry name" value="ATPase_AAA_core"/>
</dbReference>
<dbReference type="InterPro" id="IPR003593">
    <property type="entry name" value="AAA+_ATPase"/>
</dbReference>
<gene>
    <name evidence="6" type="ORF">A2886_03120</name>
</gene>
<dbReference type="InterPro" id="IPR050168">
    <property type="entry name" value="AAA_ATPase_domain"/>
</dbReference>
<dbReference type="STRING" id="1802617.A2886_03120"/>
<keyword evidence="2 4" id="KW-0067">ATP-binding</keyword>
<evidence type="ECO:0000256" key="3">
    <source>
        <dbReference type="ARBA" id="ARBA00023054"/>
    </source>
</evidence>
<comment type="caution">
    <text evidence="6">The sequence shown here is derived from an EMBL/GenBank/DDBJ whole genome shotgun (WGS) entry which is preliminary data.</text>
</comment>
<evidence type="ECO:0000313" key="7">
    <source>
        <dbReference type="Proteomes" id="UP000176608"/>
    </source>
</evidence>
<dbReference type="Pfam" id="PF00004">
    <property type="entry name" value="AAA"/>
    <property type="match status" value="1"/>
</dbReference>
<sequence>MATYNDPFLESLNKAFLQNPSDLNFKKYFALELYKRGEYKDAYKLLLEVFAEDKDLNVERAIRDVEAKLPKESGQIGFSQEAPSKEELLEQAPQLKGSKVVTFSDVAGMDHVKDEIRTLIIYPFQHPEIYKQYNKQAGGGILLYGPPGCGKTFIAKATAGEINAKFLSVSIHELISSFAGAGERALHDIFEWARSNSPAVLFFDEIDAVGMSRGKTSGVLRTLVNQFLTELDGIGNDNKDVLIMGATNLPWEVDIALRRPGRFDKVIFVTPPDKAARKKIVELELKGKPTAEIDYEKIAGMTVDYSAADVRRVCEEATDEAFKKSIKSGQIEKVTQEILEERVKKIKSSITDWFSTVKNYIQYSNESGLYNDVKDYLDSKDKN</sequence>
<evidence type="ECO:0000256" key="1">
    <source>
        <dbReference type="ARBA" id="ARBA00022741"/>
    </source>
</evidence>
<dbReference type="SUPFAM" id="SSF52540">
    <property type="entry name" value="P-loop containing nucleoside triphosphate hydrolases"/>
    <property type="match status" value="1"/>
</dbReference>
<dbReference type="FunFam" id="3.40.50.300:FF:001025">
    <property type="entry name" value="ATPase family, AAA domain-containing 2B"/>
    <property type="match status" value="1"/>
</dbReference>
<evidence type="ECO:0000313" key="6">
    <source>
        <dbReference type="EMBL" id="OGC47400.1"/>
    </source>
</evidence>
<dbReference type="InterPro" id="IPR011990">
    <property type="entry name" value="TPR-like_helical_dom_sf"/>
</dbReference>
<dbReference type="PROSITE" id="PS00674">
    <property type="entry name" value="AAA"/>
    <property type="match status" value="1"/>
</dbReference>
<dbReference type="InterPro" id="IPR041569">
    <property type="entry name" value="AAA_lid_3"/>
</dbReference>
<evidence type="ECO:0000259" key="5">
    <source>
        <dbReference type="SMART" id="SM00382"/>
    </source>
</evidence>
<dbReference type="Gene3D" id="3.40.50.300">
    <property type="entry name" value="P-loop containing nucleotide triphosphate hydrolases"/>
    <property type="match status" value="1"/>
</dbReference>
<dbReference type="GO" id="GO:0016887">
    <property type="term" value="F:ATP hydrolysis activity"/>
    <property type="evidence" value="ECO:0007669"/>
    <property type="project" value="InterPro"/>
</dbReference>
<dbReference type="GO" id="GO:0005524">
    <property type="term" value="F:ATP binding"/>
    <property type="evidence" value="ECO:0007669"/>
    <property type="project" value="UniProtKB-KW"/>
</dbReference>
<dbReference type="SMART" id="SM00382">
    <property type="entry name" value="AAA"/>
    <property type="match status" value="1"/>
</dbReference>
<dbReference type="Gene3D" id="1.25.40.10">
    <property type="entry name" value="Tetratricopeptide repeat domain"/>
    <property type="match status" value="1"/>
</dbReference>
<dbReference type="Proteomes" id="UP000176608">
    <property type="component" value="Unassembled WGS sequence"/>
</dbReference>
<dbReference type="InterPro" id="IPR003960">
    <property type="entry name" value="ATPase_AAA_CS"/>
</dbReference>
<evidence type="ECO:0000256" key="4">
    <source>
        <dbReference type="RuleBase" id="RU003651"/>
    </source>
</evidence>
<dbReference type="InterPro" id="IPR027417">
    <property type="entry name" value="P-loop_NTPase"/>
</dbReference>
<dbReference type="Pfam" id="PF17862">
    <property type="entry name" value="AAA_lid_3"/>
    <property type="match status" value="1"/>
</dbReference>
<dbReference type="PANTHER" id="PTHR23077:SF171">
    <property type="entry name" value="NUCLEAR VALOSIN-CONTAINING PROTEIN-LIKE"/>
    <property type="match status" value="1"/>
</dbReference>
<reference evidence="6 7" key="1">
    <citation type="journal article" date="2016" name="Nat. Commun.">
        <title>Thousands of microbial genomes shed light on interconnected biogeochemical processes in an aquifer system.</title>
        <authorList>
            <person name="Anantharaman K."/>
            <person name="Brown C.T."/>
            <person name="Hug L.A."/>
            <person name="Sharon I."/>
            <person name="Castelle C.J."/>
            <person name="Probst A.J."/>
            <person name="Thomas B.C."/>
            <person name="Singh A."/>
            <person name="Wilkins M.J."/>
            <person name="Karaoz U."/>
            <person name="Brodie E.L."/>
            <person name="Williams K.H."/>
            <person name="Hubbard S.S."/>
            <person name="Banfield J.F."/>
        </authorList>
    </citation>
    <scope>NUCLEOTIDE SEQUENCE [LARGE SCALE GENOMIC DNA]</scope>
</reference>
<organism evidence="6 7">
    <name type="scientific">candidate division WWE3 bacterium RIFCSPHIGHO2_01_FULL_42_13</name>
    <dbReference type="NCBI Taxonomy" id="1802617"/>
    <lineage>
        <taxon>Bacteria</taxon>
        <taxon>Katanobacteria</taxon>
    </lineage>
</organism>
<feature type="domain" description="AAA+ ATPase" evidence="5">
    <location>
        <begin position="137"/>
        <end position="273"/>
    </location>
</feature>
<keyword evidence="1 4" id="KW-0547">Nucleotide-binding</keyword>
<evidence type="ECO:0000256" key="2">
    <source>
        <dbReference type="ARBA" id="ARBA00022840"/>
    </source>
</evidence>
<dbReference type="AlphaFoldDB" id="A0A1F4URG8"/>